<sequence>MSLDDNLGPIINDAHFFKPLFEGLSGKLTYGHLNCQSIRPSRFNNKIDELRSLLVGSGISIFGVTESWLNSAVSSKSLVVPGYKLVRSDRVGRVGGGVCLYIGSGIPYKVVFRSNNFGVCESVCVELNIGALVLLVAVVYLPHGDVQSFCDVHESLFDRFSNIIVLGDFNCNLFVSSNSVSMRGLCRSLGLTIVHNMKPTHYDLAHNSTSLIDFCLTSDNLSLGFSSQGRCPGISHHAFVFGSLNLPVFSEERFIEYRNFGRADWLGILNFISDFDFNPLYSTSDVNCQLSLFDLLFNALLSFVPVSVRKVNPRNDAWLESDVVKSARMFRDLAYFEWRKRPMEGNRIIYCMYRNRCKAVMRNERRKYYNDFFGRMNNNQLWKSLKSFGVLGSDNEAPPIDVNAANHYFSSGNPGFVGERGQSLYSEGHVGDDVFRFYCIFYSDVVRSLNKVKSGAVGVDGVPVKFFKLIFPYISCHFLHFVNSIFMTSTFPRAWKVARIVPVPKTGESFDLPNLRPISILPAMSKVVEHIIKEAIVDFLDDRRLLSSSQFGFRRRCSTTTHLLYLTDMIRDVFNSSDVGLLLGLDLSKAFDSINHSLLLDKLRVKFGFSSSACRLMASYLEGRSQFVVHLGVSSEVCSVQCGVPQGSVLGPLLFIMFINDIVHSVVDDRCCLFLYADDIHVFFREADIAGLEGLVNSIVLSLSSWISLNGLMINWNKTKAMLFNDHGNGGSLNITVGSVLVKFVDEMKCLGIIIDRKLDFKRHIDSLLCRIRFQLRRLYCLNAYLPCHVRKRVVVSLLLSQVNYCLEVVSGTTSSQMQRIRRAVNSIVRYVYGLRRGDHVSCFVNDLLGLPFSSYVDLRILQFHYSVMCNFDSPLRDNFVFCRSSRNPQLLCPRFSSSIGERSFVVRAVRLWNQLPLALRTFAHTNYLFRVKVIEYLRLNM</sequence>
<name>A0ABM3UMA7_MUSDO</name>
<dbReference type="SUPFAM" id="SSF56219">
    <property type="entry name" value="DNase I-like"/>
    <property type="match status" value="1"/>
</dbReference>
<dbReference type="RefSeq" id="XP_058974650.1">
    <property type="nucleotide sequence ID" value="XM_059118667.1"/>
</dbReference>
<organism evidence="2 4">
    <name type="scientific">Musca domestica</name>
    <name type="common">House fly</name>
    <dbReference type="NCBI Taxonomy" id="7370"/>
    <lineage>
        <taxon>Eukaryota</taxon>
        <taxon>Metazoa</taxon>
        <taxon>Ecdysozoa</taxon>
        <taxon>Arthropoda</taxon>
        <taxon>Hexapoda</taxon>
        <taxon>Insecta</taxon>
        <taxon>Pterygota</taxon>
        <taxon>Neoptera</taxon>
        <taxon>Endopterygota</taxon>
        <taxon>Diptera</taxon>
        <taxon>Brachycera</taxon>
        <taxon>Muscomorpha</taxon>
        <taxon>Muscoidea</taxon>
        <taxon>Muscidae</taxon>
        <taxon>Musca</taxon>
    </lineage>
</organism>
<feature type="domain" description="Reverse transcriptase" evidence="1">
    <location>
        <begin position="484"/>
        <end position="755"/>
    </location>
</feature>
<dbReference type="InterPro" id="IPR000477">
    <property type="entry name" value="RT_dom"/>
</dbReference>
<dbReference type="SUPFAM" id="SSF56672">
    <property type="entry name" value="DNA/RNA polymerases"/>
    <property type="match status" value="1"/>
</dbReference>
<proteinExistence type="predicted"/>
<dbReference type="CDD" id="cd01650">
    <property type="entry name" value="RT_nLTR_like"/>
    <property type="match status" value="1"/>
</dbReference>
<keyword evidence="2" id="KW-1185">Reference proteome</keyword>
<protein>
    <submittedName>
        <fullName evidence="3 4">Uncharacterized protein LOC131800851</fullName>
    </submittedName>
</protein>
<dbReference type="InterPro" id="IPR043502">
    <property type="entry name" value="DNA/RNA_pol_sf"/>
</dbReference>
<evidence type="ECO:0000313" key="2">
    <source>
        <dbReference type="Proteomes" id="UP001652621"/>
    </source>
</evidence>
<dbReference type="Gene3D" id="3.60.10.10">
    <property type="entry name" value="Endonuclease/exonuclease/phosphatase"/>
    <property type="match status" value="1"/>
</dbReference>
<gene>
    <name evidence="3 4" type="primary">LOC131800851</name>
</gene>
<dbReference type="PROSITE" id="PS50878">
    <property type="entry name" value="RT_POL"/>
    <property type="match status" value="1"/>
</dbReference>
<evidence type="ECO:0000313" key="4">
    <source>
        <dbReference type="RefSeq" id="XP_058974650.1"/>
    </source>
</evidence>
<evidence type="ECO:0000259" key="1">
    <source>
        <dbReference type="PROSITE" id="PS50878"/>
    </source>
</evidence>
<reference evidence="3 4" key="1">
    <citation type="submission" date="2025-05" db="UniProtKB">
        <authorList>
            <consortium name="RefSeq"/>
        </authorList>
    </citation>
    <scope>IDENTIFICATION</scope>
    <source>
        <strain evidence="3 4">Aabys</strain>
        <tissue evidence="3 4">Whole body</tissue>
    </source>
</reference>
<dbReference type="PANTHER" id="PTHR33332">
    <property type="entry name" value="REVERSE TRANSCRIPTASE DOMAIN-CONTAINING PROTEIN"/>
    <property type="match status" value="1"/>
</dbReference>
<accession>A0ABM3UMA7</accession>
<dbReference type="RefSeq" id="XP_058974649.1">
    <property type="nucleotide sequence ID" value="XM_059118666.1"/>
</dbReference>
<dbReference type="InterPro" id="IPR036691">
    <property type="entry name" value="Endo/exonu/phosph_ase_sf"/>
</dbReference>
<dbReference type="Pfam" id="PF00078">
    <property type="entry name" value="RVT_1"/>
    <property type="match status" value="1"/>
</dbReference>
<dbReference type="GeneID" id="131800851"/>
<dbReference type="Proteomes" id="UP001652621">
    <property type="component" value="Unplaced"/>
</dbReference>
<evidence type="ECO:0000313" key="3">
    <source>
        <dbReference type="RefSeq" id="XP_058974649.1"/>
    </source>
</evidence>